<dbReference type="GO" id="GO:0018773">
    <property type="term" value="F:acetylpyruvate hydrolase activity"/>
    <property type="evidence" value="ECO:0007669"/>
    <property type="project" value="TreeGrafter"/>
</dbReference>
<comment type="similarity">
    <text evidence="1">Belongs to the FAH family.</text>
</comment>
<sequence>MRLIRCEYDGKVYHGRIEKDEVILFEYFPQIEMKDGQKRILLAEEKGRVPLSVVHLKAPCVPGKAVCVGLNYRDHAKEFGLAIPASPVLFIKPSTSLLDPDEKILYPSISSRVDYEAELVAVIGAKARNIEKKDALNYILGYTCGNDVTARDLQPKDGQWTVAKSFDTFMPLGPWIETELDPSNLRIQAILNGEVRQLSSTENLIFNVADLVAYVSQIMTLEPGDVIMTGTPSGVGPMQKGDRIAIEIQGIGRLENIVA</sequence>
<dbReference type="InterPro" id="IPR011234">
    <property type="entry name" value="Fumarylacetoacetase-like_C"/>
</dbReference>
<dbReference type="PANTHER" id="PTHR11820:SF7">
    <property type="entry name" value="ACYLPYRUVASE FAHD1, MITOCHONDRIAL"/>
    <property type="match status" value="1"/>
</dbReference>
<dbReference type="PANTHER" id="PTHR11820">
    <property type="entry name" value="ACYLPYRUVASE"/>
    <property type="match status" value="1"/>
</dbReference>
<dbReference type="GO" id="GO:0019752">
    <property type="term" value="P:carboxylic acid metabolic process"/>
    <property type="evidence" value="ECO:0007669"/>
    <property type="project" value="UniProtKB-ARBA"/>
</dbReference>
<dbReference type="FunFam" id="3.90.850.10:FF:000002">
    <property type="entry name" value="2-hydroxyhepta-2,4-diene-1,7-dioate isomerase"/>
    <property type="match status" value="1"/>
</dbReference>
<dbReference type="Gene3D" id="3.90.850.10">
    <property type="entry name" value="Fumarylacetoacetase-like, C-terminal domain"/>
    <property type="match status" value="1"/>
</dbReference>
<dbReference type="InterPro" id="IPR036663">
    <property type="entry name" value="Fumarylacetoacetase_C_sf"/>
</dbReference>
<organism evidence="4">
    <name type="scientific">uncultured spirochete</name>
    <dbReference type="NCBI Taxonomy" id="156406"/>
    <lineage>
        <taxon>Bacteria</taxon>
        <taxon>Pseudomonadati</taxon>
        <taxon>Spirochaetota</taxon>
        <taxon>Spirochaetia</taxon>
        <taxon>Spirochaetales</taxon>
        <taxon>environmental samples</taxon>
    </lineage>
</organism>
<evidence type="ECO:0000256" key="2">
    <source>
        <dbReference type="ARBA" id="ARBA00022723"/>
    </source>
</evidence>
<evidence type="ECO:0000313" key="4">
    <source>
        <dbReference type="EMBL" id="SLM10569.1"/>
    </source>
</evidence>
<gene>
    <name evidence="4" type="ORF">SPIROBIBN47_150052</name>
</gene>
<dbReference type="AlphaFoldDB" id="A0A3P3XG70"/>
<evidence type="ECO:0000256" key="1">
    <source>
        <dbReference type="ARBA" id="ARBA00010211"/>
    </source>
</evidence>
<proteinExistence type="inferred from homology"/>
<dbReference type="SUPFAM" id="SSF56529">
    <property type="entry name" value="FAH"/>
    <property type="match status" value="1"/>
</dbReference>
<dbReference type="EMBL" id="FWDM01000007">
    <property type="protein sequence ID" value="SLM10569.1"/>
    <property type="molecule type" value="Genomic_DNA"/>
</dbReference>
<keyword evidence="2" id="KW-0479">Metal-binding</keyword>
<feature type="domain" description="Fumarylacetoacetase-like C-terminal" evidence="3">
    <location>
        <begin position="64"/>
        <end position="258"/>
    </location>
</feature>
<dbReference type="GO" id="GO:0046872">
    <property type="term" value="F:metal ion binding"/>
    <property type="evidence" value="ECO:0007669"/>
    <property type="project" value="UniProtKB-KW"/>
</dbReference>
<dbReference type="GO" id="GO:0016853">
    <property type="term" value="F:isomerase activity"/>
    <property type="evidence" value="ECO:0007669"/>
    <property type="project" value="UniProtKB-ARBA"/>
</dbReference>
<dbReference type="Pfam" id="PF01557">
    <property type="entry name" value="FAA_hydrolase"/>
    <property type="match status" value="1"/>
</dbReference>
<reference evidence="4" key="1">
    <citation type="submission" date="2017-02" db="EMBL/GenBank/DDBJ databases">
        <authorList>
            <person name="Regsiter A."/>
            <person name="William W."/>
        </authorList>
    </citation>
    <scope>NUCLEOTIDE SEQUENCE</scope>
    <source>
        <strain evidence="4">Bib</strain>
    </source>
</reference>
<evidence type="ECO:0000259" key="3">
    <source>
        <dbReference type="Pfam" id="PF01557"/>
    </source>
</evidence>
<protein>
    <recommendedName>
        <fullName evidence="3">Fumarylacetoacetase-like C-terminal domain-containing protein</fullName>
    </recommendedName>
</protein>
<name>A0A3P3XG70_9SPIR</name>
<accession>A0A3P3XG70</accession>